<dbReference type="NCBIfam" id="NF010193">
    <property type="entry name" value="PRK13672.1"/>
    <property type="match status" value="1"/>
</dbReference>
<proteinExistence type="inferred from homology"/>
<protein>
    <recommendedName>
        <fullName evidence="1">UPF0346 protein FD09_GL001282</fullName>
    </recommendedName>
</protein>
<comment type="similarity">
    <text evidence="1">Belongs to the UPF0346 family.</text>
</comment>
<dbReference type="InterPro" id="IPR010673">
    <property type="entry name" value="UPF0346"/>
</dbReference>
<dbReference type="Pfam" id="PF06855">
    <property type="entry name" value="YozE_SAM_like"/>
    <property type="match status" value="1"/>
</dbReference>
<dbReference type="PIRSF" id="PIRSF037262">
    <property type="entry name" value="UCP037262"/>
    <property type="match status" value="1"/>
</dbReference>
<evidence type="ECO:0000259" key="2">
    <source>
        <dbReference type="Pfam" id="PF06855"/>
    </source>
</evidence>
<reference evidence="3 4" key="1">
    <citation type="journal article" date="2015" name="Genome Announc.">
        <title>Expanding the biotechnology potential of lactobacilli through comparative genomics of 213 strains and associated genera.</title>
        <authorList>
            <person name="Sun Z."/>
            <person name="Harris H.M."/>
            <person name="McCann A."/>
            <person name="Guo C."/>
            <person name="Argimon S."/>
            <person name="Zhang W."/>
            <person name="Yang X."/>
            <person name="Jeffery I.B."/>
            <person name="Cooney J.C."/>
            <person name="Kagawa T.F."/>
            <person name="Liu W."/>
            <person name="Song Y."/>
            <person name="Salvetti E."/>
            <person name="Wrobel A."/>
            <person name="Rasinkangas P."/>
            <person name="Parkhill J."/>
            <person name="Rea M.C."/>
            <person name="O'Sullivan O."/>
            <person name="Ritari J."/>
            <person name="Douillard F.P."/>
            <person name="Paul Ross R."/>
            <person name="Yang R."/>
            <person name="Briner A.E."/>
            <person name="Felis G.E."/>
            <person name="de Vos W.M."/>
            <person name="Barrangou R."/>
            <person name="Klaenhammer T.R."/>
            <person name="Caufield P.W."/>
            <person name="Cui Y."/>
            <person name="Zhang H."/>
            <person name="O'Toole P.W."/>
        </authorList>
    </citation>
    <scope>NUCLEOTIDE SEQUENCE [LARGE SCALE GENOMIC DNA]</scope>
    <source>
        <strain evidence="3 4">DSM 12744</strain>
    </source>
</reference>
<evidence type="ECO:0000313" key="3">
    <source>
        <dbReference type="EMBL" id="KRL14121.1"/>
    </source>
</evidence>
<keyword evidence="4" id="KW-1185">Reference proteome</keyword>
<dbReference type="InterPro" id="IPR036806">
    <property type="entry name" value="YozE_SAM-like_sf"/>
</dbReference>
<accession>A0A0R1N322</accession>
<evidence type="ECO:0000256" key="1">
    <source>
        <dbReference type="HAMAP-Rule" id="MF_01538"/>
    </source>
</evidence>
<dbReference type="EMBL" id="AZEC01000002">
    <property type="protein sequence ID" value="KRL14121.1"/>
    <property type="molecule type" value="Genomic_DNA"/>
</dbReference>
<sequence>MAQRFRSFYAWLMTQRNEEATDDIAHFANNAFFDQSFPKQSQDYEEISDYLELNGGYLASMTIFDDAFRKYEEQSTHH</sequence>
<comment type="caution">
    <text evidence="3">The sequence shown here is derived from an EMBL/GenBank/DDBJ whole genome shotgun (WGS) entry which is preliminary data.</text>
</comment>
<dbReference type="Proteomes" id="UP000051330">
    <property type="component" value="Unassembled WGS sequence"/>
</dbReference>
<dbReference type="SUPFAM" id="SSF140652">
    <property type="entry name" value="YozE-like"/>
    <property type="match status" value="1"/>
</dbReference>
<dbReference type="PATRIC" id="fig|1423792.3.peg.1301"/>
<dbReference type="OrthoDB" id="2242851at2"/>
<organism evidence="3 4">
    <name type="scientific">Schleiferilactobacillus perolens DSM 12744</name>
    <dbReference type="NCBI Taxonomy" id="1423792"/>
    <lineage>
        <taxon>Bacteria</taxon>
        <taxon>Bacillati</taxon>
        <taxon>Bacillota</taxon>
        <taxon>Bacilli</taxon>
        <taxon>Lactobacillales</taxon>
        <taxon>Lactobacillaceae</taxon>
        <taxon>Schleiferilactobacillus</taxon>
    </lineage>
</organism>
<dbReference type="InterPro" id="IPR023089">
    <property type="entry name" value="YozE_SAM-like"/>
</dbReference>
<evidence type="ECO:0000313" key="4">
    <source>
        <dbReference type="Proteomes" id="UP000051330"/>
    </source>
</evidence>
<dbReference type="STRING" id="1423792.FD09_GL001282"/>
<dbReference type="RefSeq" id="WP_057818033.1">
    <property type="nucleotide sequence ID" value="NZ_AZEC01000002.1"/>
</dbReference>
<feature type="domain" description="YozE SAM-like" evidence="2">
    <location>
        <begin position="7"/>
        <end position="73"/>
    </location>
</feature>
<name>A0A0R1N322_9LACO</name>
<dbReference type="AlphaFoldDB" id="A0A0R1N322"/>
<gene>
    <name evidence="3" type="ORF">FD09_GL001282</name>
</gene>
<dbReference type="HAMAP" id="MF_01538">
    <property type="entry name" value="UPF0346"/>
    <property type="match status" value="1"/>
</dbReference>
<dbReference type="Gene3D" id="1.10.150.260">
    <property type="entry name" value="YozE SAM-like"/>
    <property type="match status" value="1"/>
</dbReference>